<feature type="compositionally biased region" description="Basic and acidic residues" evidence="6">
    <location>
        <begin position="69"/>
        <end position="81"/>
    </location>
</feature>
<dbReference type="InterPro" id="IPR044957">
    <property type="entry name" value="Ribosomal_bL32_bact"/>
</dbReference>
<protein>
    <recommendedName>
        <fullName evidence="4 5">Large ribosomal subunit protein bL32</fullName>
    </recommendedName>
</protein>
<feature type="compositionally biased region" description="Basic residues" evidence="6">
    <location>
        <begin position="1"/>
        <end position="19"/>
    </location>
</feature>
<proteinExistence type="inferred from homology"/>
<evidence type="ECO:0000256" key="2">
    <source>
        <dbReference type="ARBA" id="ARBA00022980"/>
    </source>
</evidence>
<dbReference type="PANTHER" id="PTHR35534:SF1">
    <property type="entry name" value="LARGE RIBOSOMAL SUBUNIT PROTEIN BL32"/>
    <property type="match status" value="1"/>
</dbReference>
<reference evidence="7 8" key="1">
    <citation type="journal article" date="2016" name="Nat. Commun.">
        <title>Thousands of microbial genomes shed light on interconnected biogeochemical processes in an aquifer system.</title>
        <authorList>
            <person name="Anantharaman K."/>
            <person name="Brown C.T."/>
            <person name="Hug L.A."/>
            <person name="Sharon I."/>
            <person name="Castelle C.J."/>
            <person name="Probst A.J."/>
            <person name="Thomas B.C."/>
            <person name="Singh A."/>
            <person name="Wilkins M.J."/>
            <person name="Karaoz U."/>
            <person name="Brodie E.L."/>
            <person name="Williams K.H."/>
            <person name="Hubbard S.S."/>
            <person name="Banfield J.F."/>
        </authorList>
    </citation>
    <scope>NUCLEOTIDE SEQUENCE [LARGE SCALE GENOMIC DNA]</scope>
</reference>
<keyword evidence="2 5" id="KW-0689">Ribosomal protein</keyword>
<evidence type="ECO:0000313" key="8">
    <source>
        <dbReference type="Proteomes" id="UP000178302"/>
    </source>
</evidence>
<dbReference type="HAMAP" id="MF_00340">
    <property type="entry name" value="Ribosomal_bL32"/>
    <property type="match status" value="1"/>
</dbReference>
<feature type="region of interest" description="Disordered" evidence="6">
    <location>
        <begin position="1"/>
        <end position="25"/>
    </location>
</feature>
<evidence type="ECO:0000313" key="7">
    <source>
        <dbReference type="EMBL" id="OHA13699.1"/>
    </source>
</evidence>
<dbReference type="Proteomes" id="UP000178302">
    <property type="component" value="Unassembled WGS sequence"/>
</dbReference>
<comment type="similarity">
    <text evidence="1 5">Belongs to the bacterial ribosomal protein bL32 family.</text>
</comment>
<evidence type="ECO:0000256" key="5">
    <source>
        <dbReference type="HAMAP-Rule" id="MF_00340"/>
    </source>
</evidence>
<accession>A0A1G2LS58</accession>
<dbReference type="GO" id="GO:0015934">
    <property type="term" value="C:large ribosomal subunit"/>
    <property type="evidence" value="ECO:0007669"/>
    <property type="project" value="InterPro"/>
</dbReference>
<dbReference type="NCBIfam" id="TIGR01031">
    <property type="entry name" value="rpmF_bact"/>
    <property type="match status" value="1"/>
</dbReference>
<dbReference type="InterPro" id="IPR002677">
    <property type="entry name" value="Ribosomal_bL32"/>
</dbReference>
<evidence type="ECO:0000256" key="4">
    <source>
        <dbReference type="ARBA" id="ARBA00035178"/>
    </source>
</evidence>
<evidence type="ECO:0000256" key="1">
    <source>
        <dbReference type="ARBA" id="ARBA00008560"/>
    </source>
</evidence>
<dbReference type="AlphaFoldDB" id="A0A1G2LS58"/>
<gene>
    <name evidence="5" type="primary">rpmF</name>
    <name evidence="7" type="ORF">A2909_01045</name>
</gene>
<feature type="region of interest" description="Disordered" evidence="6">
    <location>
        <begin position="64"/>
        <end position="93"/>
    </location>
</feature>
<dbReference type="GO" id="GO:0003735">
    <property type="term" value="F:structural constituent of ribosome"/>
    <property type="evidence" value="ECO:0007669"/>
    <property type="project" value="InterPro"/>
</dbReference>
<keyword evidence="3 5" id="KW-0687">Ribonucleoprotein</keyword>
<name>A0A1G2LS58_9BACT</name>
<organism evidence="7 8">
    <name type="scientific">Candidatus Tagabacteria bacterium RIFCSPLOWO2_01_FULL_39_11</name>
    <dbReference type="NCBI Taxonomy" id="1802295"/>
    <lineage>
        <taxon>Bacteria</taxon>
        <taxon>Candidatus Tagaibacteriota</taxon>
    </lineage>
</organism>
<dbReference type="GO" id="GO:0006412">
    <property type="term" value="P:translation"/>
    <property type="evidence" value="ECO:0007669"/>
    <property type="project" value="UniProtKB-UniRule"/>
</dbReference>
<evidence type="ECO:0000256" key="3">
    <source>
        <dbReference type="ARBA" id="ARBA00023274"/>
    </source>
</evidence>
<dbReference type="Pfam" id="PF01783">
    <property type="entry name" value="Ribosomal_L32p"/>
    <property type="match status" value="1"/>
</dbReference>
<comment type="caution">
    <text evidence="7">The sequence shown here is derived from an EMBL/GenBank/DDBJ whole genome shotgun (WGS) entry which is preliminary data.</text>
</comment>
<dbReference type="EMBL" id="MHQZ01000025">
    <property type="protein sequence ID" value="OHA13699.1"/>
    <property type="molecule type" value="Genomic_DNA"/>
</dbReference>
<dbReference type="InterPro" id="IPR011332">
    <property type="entry name" value="Ribosomal_zn-bd"/>
</dbReference>
<dbReference type="SUPFAM" id="SSF57829">
    <property type="entry name" value="Zn-binding ribosomal proteins"/>
    <property type="match status" value="1"/>
</dbReference>
<dbReference type="PANTHER" id="PTHR35534">
    <property type="entry name" value="50S RIBOSOMAL PROTEIN L32"/>
    <property type="match status" value="1"/>
</dbReference>
<sequence length="93" mass="10425">MSVRMRHTKSHTGNRRSHHALAGASYSKCQKCGKDKRSHGVCLNCGVYKGRQVIDVLAKLTKKEKKKKEKELEAQESREASSKTLDAAKLSKK</sequence>
<evidence type="ECO:0000256" key="6">
    <source>
        <dbReference type="SAM" id="MobiDB-lite"/>
    </source>
</evidence>